<reference evidence="2" key="2">
    <citation type="submission" date="2015-07" db="EMBL/GenBank/DDBJ databases">
        <title>MeaNS - Measles Nucleotide Surveillance Program.</title>
        <authorList>
            <person name="Tran T."/>
            <person name="Druce J."/>
        </authorList>
    </citation>
    <scope>NUCLEOTIDE SEQUENCE</scope>
    <source>
        <strain evidence="2">DSM 9887</strain>
    </source>
</reference>
<evidence type="ECO:0000313" key="2">
    <source>
        <dbReference type="EMBL" id="KNB72915.1"/>
    </source>
</evidence>
<organism evidence="2 3">
    <name type="scientific">Brevibacillus reuszeri</name>
    <dbReference type="NCBI Taxonomy" id="54915"/>
    <lineage>
        <taxon>Bacteria</taxon>
        <taxon>Bacillati</taxon>
        <taxon>Bacillota</taxon>
        <taxon>Bacilli</taxon>
        <taxon>Bacillales</taxon>
        <taxon>Paenibacillaceae</taxon>
        <taxon>Brevibacillus</taxon>
    </lineage>
</organism>
<keyword evidence="4" id="KW-1185">Reference proteome</keyword>
<dbReference type="Proteomes" id="UP000036834">
    <property type="component" value="Unassembled WGS sequence"/>
</dbReference>
<evidence type="ECO:0000313" key="3">
    <source>
        <dbReference type="Proteomes" id="UP000036834"/>
    </source>
</evidence>
<comment type="caution">
    <text evidence="2">The sequence shown here is derived from an EMBL/GenBank/DDBJ whole genome shotgun (WGS) entry which is preliminary data.</text>
</comment>
<protein>
    <recommendedName>
        <fullName evidence="5">Zinc-ribbon domain-containing protein</fullName>
    </recommendedName>
</protein>
<dbReference type="STRING" id="54915.ADS79_13885"/>
<accession>A0A0K9YXE7</accession>
<evidence type="ECO:0008006" key="5">
    <source>
        <dbReference type="Google" id="ProtNLM"/>
    </source>
</evidence>
<dbReference type="AlphaFoldDB" id="A0A0K9YXE7"/>
<proteinExistence type="predicted"/>
<dbReference type="EMBL" id="LGIQ01000007">
    <property type="protein sequence ID" value="KNB72915.1"/>
    <property type="molecule type" value="Genomic_DNA"/>
</dbReference>
<reference evidence="1 4" key="3">
    <citation type="submission" date="2019-06" db="EMBL/GenBank/DDBJ databases">
        <title>Whole genome shotgun sequence of Brevibacillus reuszeri NBRC 15719.</title>
        <authorList>
            <person name="Hosoyama A."/>
            <person name="Uohara A."/>
            <person name="Ohji S."/>
            <person name="Ichikawa N."/>
        </authorList>
    </citation>
    <scope>NUCLEOTIDE SEQUENCE [LARGE SCALE GENOMIC DNA]</scope>
    <source>
        <strain evidence="1 4">NBRC 15719</strain>
    </source>
</reference>
<gene>
    <name evidence="2" type="ORF">ADS79_13885</name>
    <name evidence="1" type="ORF">BRE01_64310</name>
</gene>
<evidence type="ECO:0000313" key="1">
    <source>
        <dbReference type="EMBL" id="GED72729.1"/>
    </source>
</evidence>
<dbReference type="PATRIC" id="fig|54915.3.peg.1786"/>
<evidence type="ECO:0000313" key="4">
    <source>
        <dbReference type="Proteomes" id="UP000319578"/>
    </source>
</evidence>
<sequence>MYKRTEIEYIRQFLGENGYKLLTENYRNQKQKLETECPNGHKYNITFNNFKRGDRCNVCTGKNQKFTLEEVQRWFKEWNCTLITEDYRNQRQLLEYNCKCGEPLSNTFQRLRHFCKDPFCNACRKQSAKEQRRADAEEIMSKIWF</sequence>
<dbReference type="OrthoDB" id="2086462at2"/>
<dbReference type="Proteomes" id="UP000319578">
    <property type="component" value="Unassembled WGS sequence"/>
</dbReference>
<reference evidence="3" key="1">
    <citation type="submission" date="2015-07" db="EMBL/GenBank/DDBJ databases">
        <title>Genome sequencing project for genomic taxonomy and phylogenomics of Bacillus-like bacteria.</title>
        <authorList>
            <person name="Liu B."/>
            <person name="Wang J."/>
            <person name="Zhu Y."/>
            <person name="Liu G."/>
            <person name="Chen Q."/>
            <person name="Chen Z."/>
            <person name="Lan J."/>
            <person name="Che J."/>
            <person name="Ge C."/>
            <person name="Shi H."/>
            <person name="Pan Z."/>
            <person name="Liu X."/>
        </authorList>
    </citation>
    <scope>NUCLEOTIDE SEQUENCE [LARGE SCALE GENOMIC DNA]</scope>
    <source>
        <strain evidence="3">DSM 9887</strain>
    </source>
</reference>
<dbReference type="RefSeq" id="WP_049738962.1">
    <property type="nucleotide sequence ID" value="NZ_BJON01000034.1"/>
</dbReference>
<name>A0A0K9YXE7_9BACL</name>
<dbReference type="EMBL" id="BJON01000034">
    <property type="protein sequence ID" value="GED72729.1"/>
    <property type="molecule type" value="Genomic_DNA"/>
</dbReference>